<evidence type="ECO:0000256" key="10">
    <source>
        <dbReference type="PIRSR" id="PIRSR602401-1"/>
    </source>
</evidence>
<evidence type="ECO:0000256" key="4">
    <source>
        <dbReference type="ARBA" id="ARBA00022617"/>
    </source>
</evidence>
<feature type="binding site" description="axial binding residue" evidence="10">
    <location>
        <position position="604"/>
    </location>
    <ligand>
        <name>heme</name>
        <dbReference type="ChEBI" id="CHEBI:30413"/>
    </ligand>
    <ligandPart>
        <name>Fe</name>
        <dbReference type="ChEBI" id="CHEBI:18248"/>
    </ligandPart>
</feature>
<dbReference type="STRING" id="3750.A0A498I547"/>
<proteinExistence type="inferred from homology"/>
<dbReference type="InterPro" id="IPR002401">
    <property type="entry name" value="Cyt_P450_E_grp-I"/>
</dbReference>
<dbReference type="GO" id="GO:0016705">
    <property type="term" value="F:oxidoreductase activity, acting on paired donors, with incorporation or reduction of molecular oxygen"/>
    <property type="evidence" value="ECO:0007669"/>
    <property type="project" value="InterPro"/>
</dbReference>
<organism evidence="13 14">
    <name type="scientific">Malus domestica</name>
    <name type="common">Apple</name>
    <name type="synonym">Pyrus malus</name>
    <dbReference type="NCBI Taxonomy" id="3750"/>
    <lineage>
        <taxon>Eukaryota</taxon>
        <taxon>Viridiplantae</taxon>
        <taxon>Streptophyta</taxon>
        <taxon>Embryophyta</taxon>
        <taxon>Tracheophyta</taxon>
        <taxon>Spermatophyta</taxon>
        <taxon>Magnoliopsida</taxon>
        <taxon>eudicotyledons</taxon>
        <taxon>Gunneridae</taxon>
        <taxon>Pentapetalae</taxon>
        <taxon>rosids</taxon>
        <taxon>fabids</taxon>
        <taxon>Rosales</taxon>
        <taxon>Rosaceae</taxon>
        <taxon>Amygdaloideae</taxon>
        <taxon>Maleae</taxon>
        <taxon>Malus</taxon>
    </lineage>
</organism>
<dbReference type="PANTHER" id="PTHR47943">
    <property type="entry name" value="CYTOCHROME P450 93A3-LIKE"/>
    <property type="match status" value="1"/>
</dbReference>
<evidence type="ECO:0000256" key="6">
    <source>
        <dbReference type="ARBA" id="ARBA00023002"/>
    </source>
</evidence>
<dbReference type="GO" id="GO:0004497">
    <property type="term" value="F:monooxygenase activity"/>
    <property type="evidence" value="ECO:0007669"/>
    <property type="project" value="UniProtKB-KW"/>
</dbReference>
<dbReference type="Gene3D" id="1.10.630.10">
    <property type="entry name" value="Cytochrome P450"/>
    <property type="match status" value="1"/>
</dbReference>
<dbReference type="GO" id="GO:0005506">
    <property type="term" value="F:iron ion binding"/>
    <property type="evidence" value="ECO:0007669"/>
    <property type="project" value="InterPro"/>
</dbReference>
<keyword evidence="14" id="KW-1185">Reference proteome</keyword>
<dbReference type="PRINTS" id="PR00463">
    <property type="entry name" value="EP450I"/>
</dbReference>
<gene>
    <name evidence="13" type="ORF">DVH24_023596</name>
</gene>
<reference evidence="13 14" key="1">
    <citation type="submission" date="2018-10" db="EMBL/GenBank/DDBJ databases">
        <title>A high-quality apple genome assembly.</title>
        <authorList>
            <person name="Hu J."/>
        </authorList>
    </citation>
    <scope>NUCLEOTIDE SEQUENCE [LARGE SCALE GENOMIC DNA]</scope>
    <source>
        <strain evidence="14">cv. HFTH1</strain>
        <tissue evidence="13">Young leaf</tissue>
    </source>
</reference>
<dbReference type="CDD" id="cd11072">
    <property type="entry name" value="CYP71-like"/>
    <property type="match status" value="1"/>
</dbReference>
<keyword evidence="8 11" id="KW-0503">Monooxygenase</keyword>
<keyword evidence="7 10" id="KW-0408">Iron</keyword>
<evidence type="ECO:0000256" key="1">
    <source>
        <dbReference type="ARBA" id="ARBA00001971"/>
    </source>
</evidence>
<comment type="similarity">
    <text evidence="3 11">Belongs to the cytochrome P450 family.</text>
</comment>
<comment type="caution">
    <text evidence="13">The sequence shown here is derived from an EMBL/GenBank/DDBJ whole genome shotgun (WGS) entry which is preliminary data.</text>
</comment>
<comment type="subcellular location">
    <subcellularLocation>
        <location evidence="2">Membrane</location>
    </subcellularLocation>
</comment>
<keyword evidence="12" id="KW-1133">Transmembrane helix</keyword>
<dbReference type="Pfam" id="PF00067">
    <property type="entry name" value="p450"/>
    <property type="match status" value="1"/>
</dbReference>
<dbReference type="SUPFAM" id="SSF48264">
    <property type="entry name" value="Cytochrome P450"/>
    <property type="match status" value="1"/>
</dbReference>
<dbReference type="InterPro" id="IPR036396">
    <property type="entry name" value="Cyt_P450_sf"/>
</dbReference>
<dbReference type="PANTHER" id="PTHR47943:SF9">
    <property type="entry name" value="CYTOCHROME P450"/>
    <property type="match status" value="1"/>
</dbReference>
<evidence type="ECO:0000256" key="9">
    <source>
        <dbReference type="ARBA" id="ARBA00023136"/>
    </source>
</evidence>
<feature type="transmembrane region" description="Helical" evidence="12">
    <location>
        <begin position="160"/>
        <end position="182"/>
    </location>
</feature>
<evidence type="ECO:0000256" key="8">
    <source>
        <dbReference type="ARBA" id="ARBA00023033"/>
    </source>
</evidence>
<keyword evidence="6 11" id="KW-0560">Oxidoreductase</keyword>
<dbReference type="PROSITE" id="PS00086">
    <property type="entry name" value="CYTOCHROME_P450"/>
    <property type="match status" value="1"/>
</dbReference>
<dbReference type="AlphaFoldDB" id="A0A498I547"/>
<evidence type="ECO:0000256" key="12">
    <source>
        <dbReference type="SAM" id="Phobius"/>
    </source>
</evidence>
<comment type="cofactor">
    <cofactor evidence="1 10">
        <name>heme</name>
        <dbReference type="ChEBI" id="CHEBI:30413"/>
    </cofactor>
</comment>
<evidence type="ECO:0000313" key="14">
    <source>
        <dbReference type="Proteomes" id="UP000290289"/>
    </source>
</evidence>
<accession>A0A498I547</accession>
<protein>
    <recommendedName>
        <fullName evidence="15">Cytochrome P450</fullName>
    </recommendedName>
</protein>
<dbReference type="InterPro" id="IPR017972">
    <property type="entry name" value="Cyt_P450_CS"/>
</dbReference>
<evidence type="ECO:0008006" key="15">
    <source>
        <dbReference type="Google" id="ProtNLM"/>
    </source>
</evidence>
<evidence type="ECO:0000256" key="7">
    <source>
        <dbReference type="ARBA" id="ARBA00023004"/>
    </source>
</evidence>
<name>A0A498I547_MALDO</name>
<keyword evidence="12" id="KW-0812">Transmembrane</keyword>
<evidence type="ECO:0000256" key="2">
    <source>
        <dbReference type="ARBA" id="ARBA00004370"/>
    </source>
</evidence>
<dbReference type="InterPro" id="IPR001128">
    <property type="entry name" value="Cyt_P450"/>
</dbReference>
<dbReference type="Proteomes" id="UP000290289">
    <property type="component" value="Chromosome 14"/>
</dbReference>
<evidence type="ECO:0000256" key="3">
    <source>
        <dbReference type="ARBA" id="ARBA00010617"/>
    </source>
</evidence>
<keyword evidence="9 12" id="KW-0472">Membrane</keyword>
<keyword evidence="4 10" id="KW-0349">Heme</keyword>
<sequence length="665" mass="75674">MDELWGLRISNLRSAVEIATKDNRGITPSLRKDFRPRYEKIVREKTFCFMHQEMNMNVPGLILLPLGLGYEARGCYRSVTFLIQLFASQLSPLDGVVPQATSVERVDDDDEEEDESLGAVVGKVVATNTWPPQSQGEASHRIVEDEVVLRGRKARMLPSAISILLLFLTFLWYLIHILTTAFQRPKHRKQLPGPWALPIIGNFHMLGNHPHHSLQHLAKKYGPIMSIRLGLVPTIVVSSPKAAELFLKTHDTVFCSRPKLQAAEYISYGIRGIAFTEYGPYWRHIRKLCTMQLLCPSKIEDFAPLRREEVGLLVQSLKKAAEAGEVVNLSEKVGELVEDITYRMVLGSKSDDMFDIKTIIRDVMSVLALFNIGDYVPFLRPLDIQGLTKRNKRISKIVDQLFEKIIWEHEQVSKSEQVQGHHHHKDFVDVVLSLIHQPLNPNDEQGYRIERTDVKAILLDMITGSFDTSATAIVWNLAELLRHPRVLKHLQEELQRVIGTDRMVEESDLRMLSYLNAVIKESFRLHPIAPFLVPRESMQDVTVDGYYIPKKSKILINTWAIGRDPNVWSDNVGEFYPERFINSNVDLRGHDFQLLPFGSGRRGCPGMQLGLTTVRLALANIVHCFNWDLPSGLLPQDLDMTETFGSVPTKAQPLLAMPTYRLETK</sequence>
<evidence type="ECO:0000256" key="11">
    <source>
        <dbReference type="RuleBase" id="RU000461"/>
    </source>
</evidence>
<keyword evidence="5 10" id="KW-0479">Metal-binding</keyword>
<dbReference type="EMBL" id="RDQH01000340">
    <property type="protein sequence ID" value="RXH77322.1"/>
    <property type="molecule type" value="Genomic_DNA"/>
</dbReference>
<dbReference type="FunFam" id="1.10.630.10:FF:000011">
    <property type="entry name" value="Cytochrome P450 83B1"/>
    <property type="match status" value="1"/>
</dbReference>
<dbReference type="PRINTS" id="PR00385">
    <property type="entry name" value="P450"/>
</dbReference>
<dbReference type="GO" id="GO:0020037">
    <property type="term" value="F:heme binding"/>
    <property type="evidence" value="ECO:0007669"/>
    <property type="project" value="InterPro"/>
</dbReference>
<dbReference type="GO" id="GO:0016020">
    <property type="term" value="C:membrane"/>
    <property type="evidence" value="ECO:0007669"/>
    <property type="project" value="UniProtKB-SubCell"/>
</dbReference>
<evidence type="ECO:0000313" key="13">
    <source>
        <dbReference type="EMBL" id="RXH77322.1"/>
    </source>
</evidence>
<evidence type="ECO:0000256" key="5">
    <source>
        <dbReference type="ARBA" id="ARBA00022723"/>
    </source>
</evidence>